<feature type="coiled-coil region" evidence="1">
    <location>
        <begin position="106"/>
        <end position="133"/>
    </location>
</feature>
<keyword evidence="1" id="KW-0175">Coiled coil</keyword>
<protein>
    <submittedName>
        <fullName evidence="2">Uncharacterized protein</fullName>
    </submittedName>
</protein>
<dbReference type="AlphaFoldDB" id="A0AAF0IUC0"/>
<organism evidence="2 3">
    <name type="scientific">Malassezia caprae</name>
    <dbReference type="NCBI Taxonomy" id="1381934"/>
    <lineage>
        <taxon>Eukaryota</taxon>
        <taxon>Fungi</taxon>
        <taxon>Dikarya</taxon>
        <taxon>Basidiomycota</taxon>
        <taxon>Ustilaginomycotina</taxon>
        <taxon>Malasseziomycetes</taxon>
        <taxon>Malasseziales</taxon>
        <taxon>Malasseziaceae</taxon>
        <taxon>Malassezia</taxon>
    </lineage>
</organism>
<dbReference type="EMBL" id="CP119909">
    <property type="protein sequence ID" value="WFD18624.1"/>
    <property type="molecule type" value="Genomic_DNA"/>
</dbReference>
<reference evidence="2" key="1">
    <citation type="submission" date="2023-03" db="EMBL/GenBank/DDBJ databases">
        <title>Mating type loci evolution in Malassezia.</title>
        <authorList>
            <person name="Coelho M.A."/>
        </authorList>
    </citation>
    <scope>NUCLEOTIDE SEQUENCE</scope>
    <source>
        <strain evidence="2">CBS 10434</strain>
    </source>
</reference>
<gene>
    <name evidence="2" type="ORF">MCAP1_000830</name>
</gene>
<name>A0AAF0IUC0_9BASI</name>
<evidence type="ECO:0000313" key="2">
    <source>
        <dbReference type="EMBL" id="WFD18624.1"/>
    </source>
</evidence>
<evidence type="ECO:0000313" key="3">
    <source>
        <dbReference type="Proteomes" id="UP001220961"/>
    </source>
</evidence>
<sequence length="149" mass="16498">MTTLVSLVAAAEGRYVAAARELEAAWHIYVAWESAEPLRRRNRWWHASAAWDAPLAAAIERAWHSPHLHVQLLDYDTPDEDAASVPLLAELSLLHHATADAAHTRQAAMEQALQAAQAALDAERAKYRELLAADRVTRATYSSRSLTPN</sequence>
<dbReference type="Proteomes" id="UP001220961">
    <property type="component" value="Chromosome 2"/>
</dbReference>
<keyword evidence="3" id="KW-1185">Reference proteome</keyword>
<evidence type="ECO:0000256" key="1">
    <source>
        <dbReference type="SAM" id="Coils"/>
    </source>
</evidence>
<accession>A0AAF0IUC0</accession>
<proteinExistence type="predicted"/>